<proteinExistence type="predicted"/>
<dbReference type="SMART" id="SM01260">
    <property type="entry name" value="LANC_like"/>
    <property type="match status" value="1"/>
</dbReference>
<dbReference type="PRINTS" id="PR01955">
    <property type="entry name" value="LANCFRANKIA"/>
</dbReference>
<dbReference type="Gene3D" id="1.50.10.20">
    <property type="match status" value="1"/>
</dbReference>
<dbReference type="Proteomes" id="UP000625527">
    <property type="component" value="Unassembled WGS sequence"/>
</dbReference>
<name>A0ABR9MUI9_9MICO</name>
<comment type="caution">
    <text evidence="1">The sequence shown here is derived from an EMBL/GenBank/DDBJ whole genome shotgun (WGS) entry which is preliminary data.</text>
</comment>
<organism evidence="1 2">
    <name type="scientific">Myceligenerans pegani</name>
    <dbReference type="NCBI Taxonomy" id="2776917"/>
    <lineage>
        <taxon>Bacteria</taxon>
        <taxon>Bacillati</taxon>
        <taxon>Actinomycetota</taxon>
        <taxon>Actinomycetes</taxon>
        <taxon>Micrococcales</taxon>
        <taxon>Promicromonosporaceae</taxon>
        <taxon>Myceligenerans</taxon>
    </lineage>
</organism>
<protein>
    <submittedName>
        <fullName evidence="1">Lanthionine synthetase</fullName>
    </submittedName>
</protein>
<dbReference type="RefSeq" id="WP_192861626.1">
    <property type="nucleotide sequence ID" value="NZ_JADAQT010000057.1"/>
</dbReference>
<reference evidence="1 2" key="1">
    <citation type="submission" date="2020-10" db="EMBL/GenBank/DDBJ databases">
        <title>Myceligenerans pegani sp. nov., an endophytic actinomycete isolated from Peganum harmala L. in Xinjiang, China.</title>
        <authorList>
            <person name="Xin L."/>
        </authorList>
    </citation>
    <scope>NUCLEOTIDE SEQUENCE [LARGE SCALE GENOMIC DNA]</scope>
    <source>
        <strain evidence="1 2">TRM65318</strain>
    </source>
</reference>
<gene>
    <name evidence="1" type="ORF">IHE71_04865</name>
</gene>
<dbReference type="SUPFAM" id="SSF158745">
    <property type="entry name" value="LanC-like"/>
    <property type="match status" value="1"/>
</dbReference>
<dbReference type="InterPro" id="IPR007822">
    <property type="entry name" value="LANC-like"/>
</dbReference>
<evidence type="ECO:0000313" key="1">
    <source>
        <dbReference type="EMBL" id="MBE1875044.1"/>
    </source>
</evidence>
<dbReference type="EMBL" id="JADAQT010000057">
    <property type="protein sequence ID" value="MBE1875044.1"/>
    <property type="molecule type" value="Genomic_DNA"/>
</dbReference>
<dbReference type="Pfam" id="PF05147">
    <property type="entry name" value="LANC_like"/>
    <property type="match status" value="1"/>
</dbReference>
<accession>A0ABR9MUI9</accession>
<evidence type="ECO:0000313" key="2">
    <source>
        <dbReference type="Proteomes" id="UP000625527"/>
    </source>
</evidence>
<sequence>MSPGEAAVAVAERLRDPDVVRQGAPPNTSATLAEGLPGTALLHARLSHLDPELGHAARAHWDTAALQAASTPLPGSGVHGVLGGLASSLIIGSPYLPDPDATADATARSVRWLSACAENLAEAYDASVRSGRSGTSWHIYDTISGLAGIGRVLLAALVAGHTSAESGLVAAVNAMTTMLTDRDGFRPGWWVATDEHPDVVAARLDSTGAADTGLAHGVAGPLALLALAHSTGYGTGDGQETAIRGAVAWLRRWKVDKRGWPAAISGRELDADGPPSLSGRRAAWCYGVPGIARALLHAADALDDDELAAEARADFAGLAAQPGRWDVESPGLCHGYAGVLRCSLGVDRNAAHHAARGVMAALDPTQPFLFPDIEHGSRFARPGFLTGAAGVALALAEHDDLATPVVGTSWDALLLIS</sequence>
<keyword evidence="2" id="KW-1185">Reference proteome</keyword>
<dbReference type="PRINTS" id="PR01950">
    <property type="entry name" value="LANCSUPER"/>
</dbReference>